<evidence type="ECO:0000313" key="2">
    <source>
        <dbReference type="EMBL" id="QDU41778.1"/>
    </source>
</evidence>
<dbReference type="Gene3D" id="3.40.50.880">
    <property type="match status" value="1"/>
</dbReference>
<dbReference type="PANTHER" id="PTHR37947">
    <property type="entry name" value="BLL2462 PROTEIN"/>
    <property type="match status" value="1"/>
</dbReference>
<proteinExistence type="predicted"/>
<protein>
    <recommendedName>
        <fullName evidence="4">Glutamine amidotransferase domain-containing protein</fullName>
    </recommendedName>
</protein>
<keyword evidence="1" id="KW-1133">Transmembrane helix</keyword>
<dbReference type="AlphaFoldDB" id="A0A517ZH30"/>
<reference evidence="2 3" key="1">
    <citation type="submission" date="2019-02" db="EMBL/GenBank/DDBJ databases">
        <title>Deep-cultivation of Planctomycetes and their phenomic and genomic characterization uncovers novel biology.</title>
        <authorList>
            <person name="Wiegand S."/>
            <person name="Jogler M."/>
            <person name="Boedeker C."/>
            <person name="Pinto D."/>
            <person name="Vollmers J."/>
            <person name="Rivas-Marin E."/>
            <person name="Kohn T."/>
            <person name="Peeters S.H."/>
            <person name="Heuer A."/>
            <person name="Rast P."/>
            <person name="Oberbeckmann S."/>
            <person name="Bunk B."/>
            <person name="Jeske O."/>
            <person name="Meyerdierks A."/>
            <person name="Storesund J.E."/>
            <person name="Kallscheuer N."/>
            <person name="Luecker S."/>
            <person name="Lage O.M."/>
            <person name="Pohl T."/>
            <person name="Merkel B.J."/>
            <person name="Hornburger P."/>
            <person name="Mueller R.-W."/>
            <person name="Bruemmer F."/>
            <person name="Labrenz M."/>
            <person name="Spormann A.M."/>
            <person name="Op den Camp H."/>
            <person name="Overmann J."/>
            <person name="Amann R."/>
            <person name="Jetten M.S.M."/>
            <person name="Mascher T."/>
            <person name="Medema M.H."/>
            <person name="Devos D.P."/>
            <person name="Kaster A.-K."/>
            <person name="Ovreas L."/>
            <person name="Rohde M."/>
            <person name="Galperin M.Y."/>
            <person name="Jogler C."/>
        </authorList>
    </citation>
    <scope>NUCLEOTIDE SEQUENCE [LARGE SCALE GENOMIC DNA]</scope>
    <source>
        <strain evidence="2 3">Mal52</strain>
    </source>
</reference>
<sequence length="775" mass="87004">MTLFTNLLIGNQRWIIPAAVLAVAALFVVFYSYRRDKRAHWVNLCAATLKTCGLLALAACLIEPLYSGVRARPGANLFAIAVDNSQSLTIGERDKQLQQVLAESDWQTRLGQDFELRRYQFAASLQTVPDYREIPFDGDASQLGNAITTITERFQDRPLAGILLFSDGNATDITAKFPDLKNVPPIYPVVWPETADVRDIAIRTVAVSRSPFEDAPISVKAEINTLGDVGETVTAEILDPSGKRVAEQTLAVDDSGTTLAFRLQFAAPHRGVEFYRLRVAEADKFDQFDDPSTTAEATLANNERTLTIDRGSRPQRVLYVTGRPNWEFKFLRRALDDDPSVKLTGLIRIAKREAKFKWRDNVVDASNPLFRGFDEKDPEEKEQYDQPVFVRIDTEDTSELREGFPTIAAQLFVYDAIILDDVDAEFFTRDQMALLNEFVSRRGGSLLMLGGQESFRRGGYARTPLRELLPVYLDREPDLLPAGRLRLSLSRDGWLQPWIRLRGNEQDEKIRLRDMPDFQTLNPLTGIKPGATVLADATDARGTQFPALVAQQFGRGKTAALAVGDLWRWALRRDDPAKNDQARAMRQMVRWMVADVPAPVEASIESEDKRAVRVAVRARNKDFQPLDNATVKVTVQPNEGEAITLDAEPSLTEAGLFTIDYAPRDPGTYRVNVQVTDAAGSETGRAATGWVYQPAVEEFHKLTWNRPELTRLATATGGQVVQSRELDQFVRDLPEKSAPVTERYTYPLWHQSSVFLFALCCFIGEWGLRRFRGLP</sequence>
<keyword evidence="1" id="KW-0812">Transmembrane</keyword>
<dbReference type="EMBL" id="CP036276">
    <property type="protein sequence ID" value="QDU41778.1"/>
    <property type="molecule type" value="Genomic_DNA"/>
</dbReference>
<keyword evidence="1" id="KW-0472">Membrane</keyword>
<dbReference type="InterPro" id="IPR029062">
    <property type="entry name" value="Class_I_gatase-like"/>
</dbReference>
<dbReference type="RefSeq" id="WP_145373773.1">
    <property type="nucleotide sequence ID" value="NZ_CP036276.1"/>
</dbReference>
<accession>A0A517ZH30</accession>
<feature type="transmembrane region" description="Helical" evidence="1">
    <location>
        <begin position="45"/>
        <end position="66"/>
    </location>
</feature>
<evidence type="ECO:0008006" key="4">
    <source>
        <dbReference type="Google" id="ProtNLM"/>
    </source>
</evidence>
<dbReference type="PANTHER" id="PTHR37947:SF1">
    <property type="entry name" value="BLL2462 PROTEIN"/>
    <property type="match status" value="1"/>
</dbReference>
<evidence type="ECO:0000313" key="3">
    <source>
        <dbReference type="Proteomes" id="UP000319383"/>
    </source>
</evidence>
<gene>
    <name evidence="2" type="ORF">Mal52_02320</name>
</gene>
<dbReference type="SUPFAM" id="SSF52317">
    <property type="entry name" value="Class I glutamine amidotransferase-like"/>
    <property type="match status" value="1"/>
</dbReference>
<keyword evidence="3" id="KW-1185">Reference proteome</keyword>
<organism evidence="2 3">
    <name type="scientific">Symmachiella dynata</name>
    <dbReference type="NCBI Taxonomy" id="2527995"/>
    <lineage>
        <taxon>Bacteria</taxon>
        <taxon>Pseudomonadati</taxon>
        <taxon>Planctomycetota</taxon>
        <taxon>Planctomycetia</taxon>
        <taxon>Planctomycetales</taxon>
        <taxon>Planctomycetaceae</taxon>
        <taxon>Symmachiella</taxon>
    </lineage>
</organism>
<dbReference type="Proteomes" id="UP000319383">
    <property type="component" value="Chromosome"/>
</dbReference>
<evidence type="ECO:0000256" key="1">
    <source>
        <dbReference type="SAM" id="Phobius"/>
    </source>
</evidence>
<name>A0A517ZH30_9PLAN</name>
<dbReference type="KEGG" id="sdyn:Mal52_02320"/>
<feature type="transmembrane region" description="Helical" evidence="1">
    <location>
        <begin position="14"/>
        <end position="33"/>
    </location>
</feature>